<keyword evidence="2" id="KW-1185">Reference proteome</keyword>
<proteinExistence type="predicted"/>
<dbReference type="AlphaFoldDB" id="A0A366HG79"/>
<organism evidence="1 2">
    <name type="scientific">Eoetvoesiella caeni</name>
    <dbReference type="NCBI Taxonomy" id="645616"/>
    <lineage>
        <taxon>Bacteria</taxon>
        <taxon>Pseudomonadati</taxon>
        <taxon>Pseudomonadota</taxon>
        <taxon>Betaproteobacteria</taxon>
        <taxon>Burkholderiales</taxon>
        <taxon>Alcaligenaceae</taxon>
        <taxon>Eoetvoesiella</taxon>
    </lineage>
</organism>
<evidence type="ECO:0000313" key="1">
    <source>
        <dbReference type="EMBL" id="RBP41664.1"/>
    </source>
</evidence>
<comment type="caution">
    <text evidence="1">The sequence shown here is derived from an EMBL/GenBank/DDBJ whole genome shotgun (WGS) entry which is preliminary data.</text>
</comment>
<dbReference type="Proteomes" id="UP000253628">
    <property type="component" value="Unassembled WGS sequence"/>
</dbReference>
<reference evidence="1 2" key="1">
    <citation type="submission" date="2018-06" db="EMBL/GenBank/DDBJ databases">
        <title>Genomic Encyclopedia of Type Strains, Phase IV (KMG-IV): sequencing the most valuable type-strain genomes for metagenomic binning, comparative biology and taxonomic classification.</title>
        <authorList>
            <person name="Goeker M."/>
        </authorList>
    </citation>
    <scope>NUCLEOTIDE SEQUENCE [LARGE SCALE GENOMIC DNA]</scope>
    <source>
        <strain evidence="1 2">DSM 25520</strain>
    </source>
</reference>
<gene>
    <name evidence="1" type="ORF">DFR37_10243</name>
</gene>
<dbReference type="EMBL" id="QNRQ01000002">
    <property type="protein sequence ID" value="RBP41664.1"/>
    <property type="molecule type" value="Genomic_DNA"/>
</dbReference>
<name>A0A366HG79_9BURK</name>
<evidence type="ECO:0000313" key="2">
    <source>
        <dbReference type="Proteomes" id="UP000253628"/>
    </source>
</evidence>
<dbReference type="RefSeq" id="WP_113932399.1">
    <property type="nucleotide sequence ID" value="NZ_JACCEU010000002.1"/>
</dbReference>
<sequence>MRFLFLLIVVANAAVFALGQGVFGQAPFYQGLQANQPKEINAQAVRLGQPQTPGQAAQQ</sequence>
<accession>A0A366HG79</accession>
<protein>
    <submittedName>
        <fullName evidence="1">Uncharacterized protein</fullName>
    </submittedName>
</protein>